<proteinExistence type="predicted"/>
<dbReference type="Gene3D" id="2.40.100.10">
    <property type="entry name" value="Cyclophilin-like"/>
    <property type="match status" value="1"/>
</dbReference>
<reference evidence="6" key="1">
    <citation type="journal article" date="2019" name="Int. J. Syst. Evol. Microbiol.">
        <title>The Global Catalogue of Microorganisms (GCM) 10K type strain sequencing project: providing services to taxonomists for standard genome sequencing and annotation.</title>
        <authorList>
            <consortium name="The Broad Institute Genomics Platform"/>
            <consortium name="The Broad Institute Genome Sequencing Center for Infectious Disease"/>
            <person name="Wu L."/>
            <person name="Ma J."/>
        </authorList>
    </citation>
    <scope>NUCLEOTIDE SEQUENCE [LARGE SCALE GENOMIC DNA]</scope>
    <source>
        <strain evidence="6">CCUG 49339</strain>
    </source>
</reference>
<dbReference type="PANTHER" id="PTHR43309:SF5">
    <property type="entry name" value="5-OXOPROLINASE SUBUNIT C"/>
    <property type="match status" value="1"/>
</dbReference>
<dbReference type="EMBL" id="JBHUEM010000001">
    <property type="protein sequence ID" value="MFD1735105.1"/>
    <property type="molecule type" value="Genomic_DNA"/>
</dbReference>
<evidence type="ECO:0000256" key="3">
    <source>
        <dbReference type="ARBA" id="ARBA00022840"/>
    </source>
</evidence>
<dbReference type="Pfam" id="PF02626">
    <property type="entry name" value="CT_A_B"/>
    <property type="match status" value="1"/>
</dbReference>
<keyword evidence="1" id="KW-0547">Nucleotide-binding</keyword>
<comment type="caution">
    <text evidence="5">The sequence shown here is derived from an EMBL/GenBank/DDBJ whole genome shotgun (WGS) entry which is preliminary data.</text>
</comment>
<evidence type="ECO:0000313" key="6">
    <source>
        <dbReference type="Proteomes" id="UP001597214"/>
    </source>
</evidence>
<dbReference type="InterPro" id="IPR029000">
    <property type="entry name" value="Cyclophilin-like_dom_sf"/>
</dbReference>
<sequence length="304" mass="33979">MSTPIFEIKKSCLYTTFQDLGRYGYQKYGVVTSGAMDRYSFNMANLLVGNPLYSAVLEVTLVGPMLLFTASATFAICGANLSPTLNDVPIRTWKTYTAHKGDILNFGKPIEGVYAYLAVSGGFDLKQSMGSFSTYTKAELGSTLHNGDLIYGSPSVLKRNRGLSTRYIRNFPETVTIRYIPGPHLQYFESESITNFENQSFTFKQGDRMGSRLQSSQPLKFLNTNQLPSDPIPFGAIQIPPNGHPIVLLADRQTTGGYPRIGTIISVDIPRFAQLPRFGTVYFKQVTIEQAQKKMFNVKRNFFF</sequence>
<dbReference type="SMART" id="SM00797">
    <property type="entry name" value="AHS2"/>
    <property type="match status" value="1"/>
</dbReference>
<dbReference type="Proteomes" id="UP001597214">
    <property type="component" value="Unassembled WGS sequence"/>
</dbReference>
<evidence type="ECO:0000313" key="5">
    <source>
        <dbReference type="EMBL" id="MFD1735105.1"/>
    </source>
</evidence>
<accession>A0ABW4LIU8</accession>
<evidence type="ECO:0000256" key="1">
    <source>
        <dbReference type="ARBA" id="ARBA00022741"/>
    </source>
</evidence>
<dbReference type="PANTHER" id="PTHR43309">
    <property type="entry name" value="5-OXOPROLINASE SUBUNIT C"/>
    <property type="match status" value="1"/>
</dbReference>
<keyword evidence="6" id="KW-1185">Reference proteome</keyword>
<dbReference type="RefSeq" id="WP_377926192.1">
    <property type="nucleotide sequence ID" value="NZ_JBHUEM010000001.1"/>
</dbReference>
<dbReference type="SUPFAM" id="SSF50891">
    <property type="entry name" value="Cyclophilin-like"/>
    <property type="match status" value="1"/>
</dbReference>
<dbReference type="InterPro" id="IPR003778">
    <property type="entry name" value="CT_A_B"/>
</dbReference>
<keyword evidence="2" id="KW-0378">Hydrolase</keyword>
<keyword evidence="3" id="KW-0067">ATP-binding</keyword>
<organism evidence="5 6">
    <name type="scientific">Bacillus salitolerans</name>
    <dbReference type="NCBI Taxonomy" id="1437434"/>
    <lineage>
        <taxon>Bacteria</taxon>
        <taxon>Bacillati</taxon>
        <taxon>Bacillota</taxon>
        <taxon>Bacilli</taxon>
        <taxon>Bacillales</taxon>
        <taxon>Bacillaceae</taxon>
        <taxon>Bacillus</taxon>
    </lineage>
</organism>
<dbReference type="InterPro" id="IPR052708">
    <property type="entry name" value="PxpC"/>
</dbReference>
<protein>
    <submittedName>
        <fullName evidence="5">Biotin-dependent carboxyltransferase family protein</fullName>
    </submittedName>
</protein>
<feature type="domain" description="Carboxyltransferase" evidence="4">
    <location>
        <begin position="27"/>
        <end position="303"/>
    </location>
</feature>
<gene>
    <name evidence="5" type="ORF">ACFSCX_00880</name>
</gene>
<name>A0ABW4LIU8_9BACI</name>
<evidence type="ECO:0000256" key="2">
    <source>
        <dbReference type="ARBA" id="ARBA00022801"/>
    </source>
</evidence>
<evidence type="ECO:0000259" key="4">
    <source>
        <dbReference type="SMART" id="SM00797"/>
    </source>
</evidence>
<dbReference type="NCBIfam" id="TIGR00724">
    <property type="entry name" value="urea_amlyse_rel"/>
    <property type="match status" value="1"/>
</dbReference>